<feature type="compositionally biased region" description="Basic residues" evidence="2">
    <location>
        <begin position="247"/>
        <end position="256"/>
    </location>
</feature>
<evidence type="ECO:0000313" key="3">
    <source>
        <dbReference type="EMBL" id="CAJ1956797.1"/>
    </source>
</evidence>
<feature type="compositionally biased region" description="Basic and acidic residues" evidence="2">
    <location>
        <begin position="364"/>
        <end position="394"/>
    </location>
</feature>
<accession>A0AAD2JK26</accession>
<name>A0AAD2JK26_9STRA</name>
<reference evidence="3" key="1">
    <citation type="submission" date="2023-08" db="EMBL/GenBank/DDBJ databases">
        <authorList>
            <person name="Audoor S."/>
            <person name="Bilcke G."/>
        </authorList>
    </citation>
    <scope>NUCLEOTIDE SEQUENCE</scope>
</reference>
<evidence type="ECO:0000256" key="1">
    <source>
        <dbReference type="SAM" id="Coils"/>
    </source>
</evidence>
<feature type="compositionally biased region" description="Polar residues" evidence="2">
    <location>
        <begin position="409"/>
        <end position="420"/>
    </location>
</feature>
<feature type="compositionally biased region" description="Basic residues" evidence="2">
    <location>
        <begin position="101"/>
        <end position="111"/>
    </location>
</feature>
<feature type="compositionally biased region" description="Basic and acidic residues" evidence="2">
    <location>
        <begin position="176"/>
        <end position="187"/>
    </location>
</feature>
<evidence type="ECO:0000256" key="2">
    <source>
        <dbReference type="SAM" id="MobiDB-lite"/>
    </source>
</evidence>
<keyword evidence="1" id="KW-0175">Coiled coil</keyword>
<feature type="compositionally biased region" description="Basic and acidic residues" evidence="2">
    <location>
        <begin position="262"/>
        <end position="279"/>
    </location>
</feature>
<feature type="compositionally biased region" description="Polar residues" evidence="2">
    <location>
        <begin position="327"/>
        <end position="342"/>
    </location>
</feature>
<keyword evidence="4" id="KW-1185">Reference proteome</keyword>
<feature type="compositionally biased region" description="Low complexity" evidence="2">
    <location>
        <begin position="26"/>
        <end position="41"/>
    </location>
</feature>
<feature type="coiled-coil region" evidence="1">
    <location>
        <begin position="695"/>
        <end position="729"/>
    </location>
</feature>
<dbReference type="AlphaFoldDB" id="A0AAD2JK26"/>
<feature type="region of interest" description="Disordered" evidence="2">
    <location>
        <begin position="632"/>
        <end position="670"/>
    </location>
</feature>
<feature type="region of interest" description="Disordered" evidence="2">
    <location>
        <begin position="1"/>
        <end position="536"/>
    </location>
</feature>
<proteinExistence type="predicted"/>
<evidence type="ECO:0000313" key="4">
    <source>
        <dbReference type="Proteomes" id="UP001295423"/>
    </source>
</evidence>
<feature type="compositionally biased region" description="Basic residues" evidence="2">
    <location>
        <begin position="142"/>
        <end position="152"/>
    </location>
</feature>
<protein>
    <submittedName>
        <fullName evidence="3">Uncharacterized protein</fullName>
    </submittedName>
</protein>
<gene>
    <name evidence="3" type="ORF">CYCCA115_LOCUS16402</name>
</gene>
<feature type="compositionally biased region" description="Low complexity" evidence="2">
    <location>
        <begin position="498"/>
        <end position="517"/>
    </location>
</feature>
<feature type="compositionally biased region" description="Acidic residues" evidence="2">
    <location>
        <begin position="567"/>
        <end position="585"/>
    </location>
</feature>
<dbReference type="Proteomes" id="UP001295423">
    <property type="component" value="Unassembled WGS sequence"/>
</dbReference>
<feature type="region of interest" description="Disordered" evidence="2">
    <location>
        <begin position="558"/>
        <end position="606"/>
    </location>
</feature>
<organism evidence="3 4">
    <name type="scientific">Cylindrotheca closterium</name>
    <dbReference type="NCBI Taxonomy" id="2856"/>
    <lineage>
        <taxon>Eukaryota</taxon>
        <taxon>Sar</taxon>
        <taxon>Stramenopiles</taxon>
        <taxon>Ochrophyta</taxon>
        <taxon>Bacillariophyta</taxon>
        <taxon>Bacillariophyceae</taxon>
        <taxon>Bacillariophycidae</taxon>
        <taxon>Bacillariales</taxon>
        <taxon>Bacillariaceae</taxon>
        <taxon>Cylindrotheca</taxon>
    </lineage>
</organism>
<dbReference type="EMBL" id="CAKOGP040001925">
    <property type="protein sequence ID" value="CAJ1956797.1"/>
    <property type="molecule type" value="Genomic_DNA"/>
</dbReference>
<feature type="compositionally biased region" description="Low complexity" evidence="2">
    <location>
        <begin position="112"/>
        <end position="132"/>
    </location>
</feature>
<comment type="caution">
    <text evidence="3">The sequence shown here is derived from an EMBL/GenBank/DDBJ whole genome shotgun (WGS) entry which is preliminary data.</text>
</comment>
<sequence length="844" mass="91932">MSSKVKGKPKSGASLVHDTGEASSMSGHDSGPSLSISSSKHSLPENERGAQNKASASMKKLRKPFGIGNTKLSNKSDEGNSGEAGLPVEQNQTAEVPLGTRVKKRRKKKPKSSSSLDAASMNSSLNNSLHSSPELTEPSSTRPKRRKKKKKSLSLDATGYVDNLGGAMKKKKKKKFIDTSDLGKTDGVEDAEAGNLDQAMGVSEQKKLKRKKKKVKSLDTSESVETDGLDDVKDGNLDQAVGVTEKKKIKRKKKKMMSIDASDPRETDGLEDVEARNPDQVEEAGGQAIFKKKKRKKKTIDTSSPEGAEKKKPSEFAAEENIALNAESISITETKHSSSAKLETNAKEAETIVESASGTLPAEAEQRHLHPQEEGPSSPKEESPERPENEDKESGVLNREAPLNDQDTDSATAAPSSNAAEQHDKSQFQGVTIVKEPERDGESSPAVGEGENGRQANFQTELVPTKEEYDEESDIVVHHSNASKALKTEKNAVTSRLFSQESDFSGSDSSESGNASQFDSADHPQSNIRTGLVPTNEELGEESGIVLHNVKAGKALKTDKNALFYNDSDDSGSDNSESDVDTENDSGDHLPHIQPALVPTTKSRGKESDIVLHNVEASKALKKEKNSVASTFFYKESDDSGSDNSESPNDRDLYSANHPGEDCANDDITSSGEAVLGTDDNAALDTVIVEDKGSSAALRKQVEQLHEQLEEKQREIRMLEELVASHESNAIEQDDQIAVHKGMIDDFQEDYDMVLGKYNEQVEQNALQTGLIGRMKHAELEYVRAINEKTNRIQVLEEQLSILQKAENIQLLPALEAENERLRRMISLQKQGLVQALRQSPLSF</sequence>